<dbReference type="GO" id="GO:0004022">
    <property type="term" value="F:alcohol dehydrogenase (NAD+) activity"/>
    <property type="evidence" value="ECO:0007669"/>
    <property type="project" value="UniProtKB-EC"/>
</dbReference>
<dbReference type="EC" id="1.1.1.1" evidence="1"/>
<keyword evidence="1" id="KW-0560">Oxidoreductase</keyword>
<proteinExistence type="predicted"/>
<accession>A0A8B0SUR0</accession>
<organism evidence="1">
    <name type="scientific">Klebsiella pneumoniae</name>
    <dbReference type="NCBI Taxonomy" id="573"/>
    <lineage>
        <taxon>Bacteria</taxon>
        <taxon>Pseudomonadati</taxon>
        <taxon>Pseudomonadota</taxon>
        <taxon>Gammaproteobacteria</taxon>
        <taxon>Enterobacterales</taxon>
        <taxon>Enterobacteriaceae</taxon>
        <taxon>Klebsiella/Raoultella group</taxon>
        <taxon>Klebsiella</taxon>
        <taxon>Klebsiella pneumoniae complex</taxon>
    </lineage>
</organism>
<keyword evidence="1" id="KW-0614">Plasmid</keyword>
<reference evidence="1" key="1">
    <citation type="submission" date="2020-01" db="EMBL/GenBank/DDBJ databases">
        <authorList>
            <person name="Qin S."/>
        </authorList>
    </citation>
    <scope>NUCLEOTIDE SEQUENCE</scope>
    <source>
        <strain evidence="1">CVir17-16-YZ6g</strain>
        <plasmid evidence="1">p17-15-vir-like</plasmid>
    </source>
</reference>
<geneLocation type="plasmid" evidence="1">
    <name>p17-15-vir-like</name>
</geneLocation>
<dbReference type="EMBL" id="MN956836">
    <property type="protein sequence ID" value="QTX14966.1"/>
    <property type="molecule type" value="Genomic_DNA"/>
</dbReference>
<name>A0A8B0SUR0_KLEPN</name>
<protein>
    <submittedName>
        <fullName evidence="1">Alcohol dehydrogenase</fullName>
        <ecNumber evidence="1">1.1.1.1</ecNumber>
    </submittedName>
</protein>
<dbReference type="AlphaFoldDB" id="A0A8B0SUR0"/>
<sequence>MEIGGPGTLNQSLLSAAPGGEIALLGFVAQGSASVDFYDFVQKVAQL</sequence>
<evidence type="ECO:0000313" key="1">
    <source>
        <dbReference type="EMBL" id="QTX14966.1"/>
    </source>
</evidence>